<proteinExistence type="predicted"/>
<evidence type="ECO:0000313" key="1">
    <source>
        <dbReference type="EMBL" id="KAH0738020.1"/>
    </source>
</evidence>
<comment type="caution">
    <text evidence="1">The sequence shown here is derived from an EMBL/GenBank/DDBJ whole genome shotgun (WGS) entry which is preliminary data.</text>
</comment>
<name>A0ABQ7TXC0_SOLTU</name>
<protein>
    <submittedName>
        <fullName evidence="1">Uncharacterized protein</fullName>
    </submittedName>
</protein>
<dbReference type="EMBL" id="JAIVGD010000028">
    <property type="protein sequence ID" value="KAH0738020.1"/>
    <property type="molecule type" value="Genomic_DNA"/>
</dbReference>
<evidence type="ECO:0000313" key="2">
    <source>
        <dbReference type="Proteomes" id="UP000826656"/>
    </source>
</evidence>
<organism evidence="1 2">
    <name type="scientific">Solanum tuberosum</name>
    <name type="common">Potato</name>
    <dbReference type="NCBI Taxonomy" id="4113"/>
    <lineage>
        <taxon>Eukaryota</taxon>
        <taxon>Viridiplantae</taxon>
        <taxon>Streptophyta</taxon>
        <taxon>Embryophyta</taxon>
        <taxon>Tracheophyta</taxon>
        <taxon>Spermatophyta</taxon>
        <taxon>Magnoliopsida</taxon>
        <taxon>eudicotyledons</taxon>
        <taxon>Gunneridae</taxon>
        <taxon>Pentapetalae</taxon>
        <taxon>asterids</taxon>
        <taxon>lamiids</taxon>
        <taxon>Solanales</taxon>
        <taxon>Solanaceae</taxon>
        <taxon>Solanoideae</taxon>
        <taxon>Solaneae</taxon>
        <taxon>Solanum</taxon>
    </lineage>
</organism>
<reference evidence="1 2" key="1">
    <citation type="journal article" date="2021" name="bioRxiv">
        <title>Chromosome-scale and haplotype-resolved genome assembly of a tetraploid potato cultivar.</title>
        <authorList>
            <person name="Sun H."/>
            <person name="Jiao W.-B."/>
            <person name="Krause K."/>
            <person name="Campoy J.A."/>
            <person name="Goel M."/>
            <person name="Folz-Donahue K."/>
            <person name="Kukat C."/>
            <person name="Huettel B."/>
            <person name="Schneeberger K."/>
        </authorList>
    </citation>
    <scope>NUCLEOTIDE SEQUENCE [LARGE SCALE GENOMIC DNA]</scope>
    <source>
        <strain evidence="1">SolTubOtavaFocal</strain>
        <tissue evidence="1">Leaves</tissue>
    </source>
</reference>
<sequence length="70" mass="8025">MDVIVPTKEDSLRQQDYFSQLQIGESSGVYTGEEGLEVEALNIEFLEDFNQHTIQVEQSQFWPITEAQTS</sequence>
<dbReference type="Proteomes" id="UP000826656">
    <property type="component" value="Unassembled WGS sequence"/>
</dbReference>
<accession>A0ABQ7TXC0</accession>
<keyword evidence="2" id="KW-1185">Reference proteome</keyword>
<gene>
    <name evidence="1" type="ORF">KY290_036725</name>
</gene>